<organism evidence="1 2">
    <name type="scientific">Pristionchus fissidentatus</name>
    <dbReference type="NCBI Taxonomy" id="1538716"/>
    <lineage>
        <taxon>Eukaryota</taxon>
        <taxon>Metazoa</taxon>
        <taxon>Ecdysozoa</taxon>
        <taxon>Nematoda</taxon>
        <taxon>Chromadorea</taxon>
        <taxon>Rhabditida</taxon>
        <taxon>Rhabditina</taxon>
        <taxon>Diplogasteromorpha</taxon>
        <taxon>Diplogasteroidea</taxon>
        <taxon>Neodiplogasteridae</taxon>
        <taxon>Pristionchus</taxon>
    </lineage>
</organism>
<keyword evidence="2" id="KW-1185">Reference proteome</keyword>
<name>A0AAV5WWA3_9BILA</name>
<dbReference type="AlphaFoldDB" id="A0AAV5WWA3"/>
<protein>
    <submittedName>
        <fullName evidence="1">Uncharacterized protein</fullName>
    </submittedName>
</protein>
<sequence length="182" mass="21364">MTNCIVWRTSAYCFCRGNLWILNLNNYEWEIKCVSDPIGTIFEPTNADDLLVLEDETEGILALTRFTSDESQEIEVTRYRLSPTDPEETYLLPTMRDRVKSLLSDVESVKEMNALTDNLLKETDAIDLFHEVVRGFQWLLVLYSHMVNEKKFDRKFFAELAGALRAIDEMEFARNDQYRRRC</sequence>
<dbReference type="Proteomes" id="UP001432322">
    <property type="component" value="Unassembled WGS sequence"/>
</dbReference>
<evidence type="ECO:0000313" key="2">
    <source>
        <dbReference type="Proteomes" id="UP001432322"/>
    </source>
</evidence>
<proteinExistence type="predicted"/>
<reference evidence="1" key="1">
    <citation type="submission" date="2023-10" db="EMBL/GenBank/DDBJ databases">
        <title>Genome assembly of Pristionchus species.</title>
        <authorList>
            <person name="Yoshida K."/>
            <person name="Sommer R.J."/>
        </authorList>
    </citation>
    <scope>NUCLEOTIDE SEQUENCE</scope>
    <source>
        <strain evidence="1">RS5133</strain>
    </source>
</reference>
<accession>A0AAV5WWA3</accession>
<feature type="non-terminal residue" evidence="1">
    <location>
        <position position="182"/>
    </location>
</feature>
<dbReference type="EMBL" id="BTSY01000006">
    <property type="protein sequence ID" value="GMT34528.1"/>
    <property type="molecule type" value="Genomic_DNA"/>
</dbReference>
<gene>
    <name evidence="1" type="ORF">PFISCL1PPCAC_25825</name>
</gene>
<evidence type="ECO:0000313" key="1">
    <source>
        <dbReference type="EMBL" id="GMT34528.1"/>
    </source>
</evidence>
<comment type="caution">
    <text evidence="1">The sequence shown here is derived from an EMBL/GenBank/DDBJ whole genome shotgun (WGS) entry which is preliminary data.</text>
</comment>